<dbReference type="VEuPathDB" id="FungiDB:CHGG_01441"/>
<feature type="compositionally biased region" description="Basic and acidic residues" evidence="1">
    <location>
        <begin position="38"/>
        <end position="57"/>
    </location>
</feature>
<reference evidence="3" key="1">
    <citation type="journal article" date="2015" name="Genome Announc.">
        <title>Draft genome sequence of the cellulolytic fungus Chaetomium globosum.</title>
        <authorList>
            <person name="Cuomo C.A."/>
            <person name="Untereiner W.A."/>
            <person name="Ma L.-J."/>
            <person name="Grabherr M."/>
            <person name="Birren B.W."/>
        </authorList>
    </citation>
    <scope>NUCLEOTIDE SEQUENCE [LARGE SCALE GENOMIC DNA]</scope>
    <source>
        <strain evidence="3">ATCC 6205 / CBS 148.51 / DSM 1962 / NBRC 6347 / NRRL 1970</strain>
    </source>
</reference>
<accession>Q2HEB3</accession>
<proteinExistence type="predicted"/>
<protein>
    <submittedName>
        <fullName evidence="2">Uncharacterized protein</fullName>
    </submittedName>
</protein>
<organism evidence="2 3">
    <name type="scientific">Chaetomium globosum (strain ATCC 6205 / CBS 148.51 / DSM 1962 / NBRC 6347 / NRRL 1970)</name>
    <name type="common">Soil fungus</name>
    <dbReference type="NCBI Taxonomy" id="306901"/>
    <lineage>
        <taxon>Eukaryota</taxon>
        <taxon>Fungi</taxon>
        <taxon>Dikarya</taxon>
        <taxon>Ascomycota</taxon>
        <taxon>Pezizomycotina</taxon>
        <taxon>Sordariomycetes</taxon>
        <taxon>Sordariomycetidae</taxon>
        <taxon>Sordariales</taxon>
        <taxon>Chaetomiaceae</taxon>
        <taxon>Chaetomium</taxon>
    </lineage>
</organism>
<evidence type="ECO:0000313" key="2">
    <source>
        <dbReference type="EMBL" id="EAQ93206.1"/>
    </source>
</evidence>
<name>Q2HEB3_CHAGB</name>
<dbReference type="HOGENOM" id="CLU_2454523_0_0_1"/>
<dbReference type="GeneID" id="4387028"/>
<feature type="region of interest" description="Disordered" evidence="1">
    <location>
        <begin position="1"/>
        <end position="57"/>
    </location>
</feature>
<dbReference type="EMBL" id="CH408029">
    <property type="protein sequence ID" value="EAQ93206.1"/>
    <property type="molecule type" value="Genomic_DNA"/>
</dbReference>
<gene>
    <name evidence="2" type="ORF">CHGG_01441</name>
</gene>
<evidence type="ECO:0000313" key="3">
    <source>
        <dbReference type="Proteomes" id="UP000001056"/>
    </source>
</evidence>
<feature type="compositionally biased region" description="Basic and acidic residues" evidence="1">
    <location>
        <begin position="1"/>
        <end position="23"/>
    </location>
</feature>
<dbReference type="Proteomes" id="UP000001056">
    <property type="component" value="Unassembled WGS sequence"/>
</dbReference>
<dbReference type="AlphaFoldDB" id="Q2HEB3"/>
<keyword evidence="3" id="KW-1185">Reference proteome</keyword>
<dbReference type="RefSeq" id="XP_001220662.1">
    <property type="nucleotide sequence ID" value="XM_001220661.1"/>
</dbReference>
<dbReference type="InParanoid" id="Q2HEB3"/>
<sequence>MQGGVEDRRERIRLTSEAEKRAQEQNAGAGTDDGDDEATMRRDSSEQADARWGFGDREQRGVAELARCKTPSGQFQVLAPPSGWAESRV</sequence>
<evidence type="ECO:0000256" key="1">
    <source>
        <dbReference type="SAM" id="MobiDB-lite"/>
    </source>
</evidence>